<feature type="transmembrane region" description="Helical" evidence="1">
    <location>
        <begin position="41"/>
        <end position="65"/>
    </location>
</feature>
<name>A0A5C5ZGY5_9BACT</name>
<reference evidence="2 3" key="1">
    <citation type="submission" date="2019-02" db="EMBL/GenBank/DDBJ databases">
        <title>Deep-cultivation of Planctomycetes and their phenomic and genomic characterization uncovers novel biology.</title>
        <authorList>
            <person name="Wiegand S."/>
            <person name="Jogler M."/>
            <person name="Boedeker C."/>
            <person name="Pinto D."/>
            <person name="Vollmers J."/>
            <person name="Rivas-Marin E."/>
            <person name="Kohn T."/>
            <person name="Peeters S.H."/>
            <person name="Heuer A."/>
            <person name="Rast P."/>
            <person name="Oberbeckmann S."/>
            <person name="Bunk B."/>
            <person name="Jeske O."/>
            <person name="Meyerdierks A."/>
            <person name="Storesund J.E."/>
            <person name="Kallscheuer N."/>
            <person name="Luecker S."/>
            <person name="Lage O.M."/>
            <person name="Pohl T."/>
            <person name="Merkel B.J."/>
            <person name="Hornburger P."/>
            <person name="Mueller R.-W."/>
            <person name="Bruemmer F."/>
            <person name="Labrenz M."/>
            <person name="Spormann A.M."/>
            <person name="Op Den Camp H."/>
            <person name="Overmann J."/>
            <person name="Amann R."/>
            <person name="Jetten M.S.M."/>
            <person name="Mascher T."/>
            <person name="Medema M.H."/>
            <person name="Devos D.P."/>
            <person name="Kaster A.-K."/>
            <person name="Ovreas L."/>
            <person name="Rohde M."/>
            <person name="Galperin M.Y."/>
            <person name="Jogler C."/>
        </authorList>
    </citation>
    <scope>NUCLEOTIDE SEQUENCE [LARGE SCALE GENOMIC DNA]</scope>
    <source>
        <strain evidence="2 3">Pla100</strain>
    </source>
</reference>
<keyword evidence="1" id="KW-0812">Transmembrane</keyword>
<organism evidence="2 3">
    <name type="scientific">Neorhodopirellula pilleata</name>
    <dbReference type="NCBI Taxonomy" id="2714738"/>
    <lineage>
        <taxon>Bacteria</taxon>
        <taxon>Pseudomonadati</taxon>
        <taxon>Planctomycetota</taxon>
        <taxon>Planctomycetia</taxon>
        <taxon>Pirellulales</taxon>
        <taxon>Pirellulaceae</taxon>
        <taxon>Neorhodopirellula</taxon>
    </lineage>
</organism>
<sequence length="82" mass="8244">MATASTAAATLSDRSRSVTVSVPLVLKPEPVGVSPALSGPSVITGASLVPLIVMTTFCVSVAPWLSSTSIVYVNVSDSPVAK</sequence>
<evidence type="ECO:0000256" key="1">
    <source>
        <dbReference type="SAM" id="Phobius"/>
    </source>
</evidence>
<keyword evidence="3" id="KW-1185">Reference proteome</keyword>
<evidence type="ECO:0000313" key="3">
    <source>
        <dbReference type="Proteomes" id="UP000316213"/>
    </source>
</evidence>
<keyword evidence="1" id="KW-1133">Transmembrane helix</keyword>
<protein>
    <submittedName>
        <fullName evidence="2">Uncharacterized protein</fullName>
    </submittedName>
</protein>
<evidence type="ECO:0000313" key="2">
    <source>
        <dbReference type="EMBL" id="TWT86418.1"/>
    </source>
</evidence>
<dbReference type="AlphaFoldDB" id="A0A5C5ZGY5"/>
<dbReference type="EMBL" id="SJPM01000033">
    <property type="protein sequence ID" value="TWT86418.1"/>
    <property type="molecule type" value="Genomic_DNA"/>
</dbReference>
<keyword evidence="1" id="KW-0472">Membrane</keyword>
<gene>
    <name evidence="2" type="ORF">Pla100_60430</name>
</gene>
<proteinExistence type="predicted"/>
<comment type="caution">
    <text evidence="2">The sequence shown here is derived from an EMBL/GenBank/DDBJ whole genome shotgun (WGS) entry which is preliminary data.</text>
</comment>
<dbReference type="Proteomes" id="UP000316213">
    <property type="component" value="Unassembled WGS sequence"/>
</dbReference>
<accession>A0A5C5ZGY5</accession>